<dbReference type="Gene3D" id="1.20.1250.20">
    <property type="entry name" value="MFS general substrate transporter like domains"/>
    <property type="match status" value="1"/>
</dbReference>
<sequence>MVIIYSNSSIAIFSYTPPSVAGTVGAVFNCALQLGSAVGLAAVSSITASVDGKTPTMNPPVSEFVHHLDDIIKDMWKDAFKGRAASFWFVLAVLGVLLVCVIVFFRVHLPEKREELEKKKKEDIEVSPG</sequence>
<evidence type="ECO:0000313" key="3">
    <source>
        <dbReference type="Proteomes" id="UP000054097"/>
    </source>
</evidence>
<dbReference type="HOGENOM" id="CLU_1950141_0_0_1"/>
<dbReference type="SUPFAM" id="SSF103473">
    <property type="entry name" value="MFS general substrate transporter"/>
    <property type="match status" value="1"/>
</dbReference>
<organism evidence="2 3">
    <name type="scientific">Serendipita vermifera MAFF 305830</name>
    <dbReference type="NCBI Taxonomy" id="933852"/>
    <lineage>
        <taxon>Eukaryota</taxon>
        <taxon>Fungi</taxon>
        <taxon>Dikarya</taxon>
        <taxon>Basidiomycota</taxon>
        <taxon>Agaricomycotina</taxon>
        <taxon>Agaricomycetes</taxon>
        <taxon>Sebacinales</taxon>
        <taxon>Serendipitaceae</taxon>
        <taxon>Serendipita</taxon>
    </lineage>
</organism>
<accession>A0A0C2W4P9</accession>
<evidence type="ECO:0000256" key="1">
    <source>
        <dbReference type="SAM" id="Phobius"/>
    </source>
</evidence>
<keyword evidence="1" id="KW-1133">Transmembrane helix</keyword>
<keyword evidence="1" id="KW-0812">Transmembrane</keyword>
<feature type="transmembrane region" description="Helical" evidence="1">
    <location>
        <begin position="85"/>
        <end position="109"/>
    </location>
</feature>
<dbReference type="Proteomes" id="UP000054097">
    <property type="component" value="Unassembled WGS sequence"/>
</dbReference>
<dbReference type="AlphaFoldDB" id="A0A0C2W4P9"/>
<evidence type="ECO:0008006" key="4">
    <source>
        <dbReference type="Google" id="ProtNLM"/>
    </source>
</evidence>
<proteinExistence type="predicted"/>
<dbReference type="OrthoDB" id="2687704at2759"/>
<evidence type="ECO:0000313" key="2">
    <source>
        <dbReference type="EMBL" id="KIM21453.1"/>
    </source>
</evidence>
<reference evidence="2 3" key="1">
    <citation type="submission" date="2014-04" db="EMBL/GenBank/DDBJ databases">
        <authorList>
            <consortium name="DOE Joint Genome Institute"/>
            <person name="Kuo A."/>
            <person name="Zuccaro A."/>
            <person name="Kohler A."/>
            <person name="Nagy L.G."/>
            <person name="Floudas D."/>
            <person name="Copeland A."/>
            <person name="Barry K.W."/>
            <person name="Cichocki N."/>
            <person name="Veneault-Fourrey C."/>
            <person name="LaButti K."/>
            <person name="Lindquist E.A."/>
            <person name="Lipzen A."/>
            <person name="Lundell T."/>
            <person name="Morin E."/>
            <person name="Murat C."/>
            <person name="Sun H."/>
            <person name="Tunlid A."/>
            <person name="Henrissat B."/>
            <person name="Grigoriev I.V."/>
            <person name="Hibbett D.S."/>
            <person name="Martin F."/>
            <person name="Nordberg H.P."/>
            <person name="Cantor M.N."/>
            <person name="Hua S.X."/>
        </authorList>
    </citation>
    <scope>NUCLEOTIDE SEQUENCE [LARGE SCALE GENOMIC DNA]</scope>
    <source>
        <strain evidence="2 3">MAFF 305830</strain>
    </source>
</reference>
<keyword evidence="1" id="KW-0472">Membrane</keyword>
<dbReference type="InterPro" id="IPR036259">
    <property type="entry name" value="MFS_trans_sf"/>
</dbReference>
<reference evidence="3" key="2">
    <citation type="submission" date="2015-01" db="EMBL/GenBank/DDBJ databases">
        <title>Evolutionary Origins and Diversification of the Mycorrhizal Mutualists.</title>
        <authorList>
            <consortium name="DOE Joint Genome Institute"/>
            <consortium name="Mycorrhizal Genomics Consortium"/>
            <person name="Kohler A."/>
            <person name="Kuo A."/>
            <person name="Nagy L.G."/>
            <person name="Floudas D."/>
            <person name="Copeland A."/>
            <person name="Barry K.W."/>
            <person name="Cichocki N."/>
            <person name="Veneault-Fourrey C."/>
            <person name="LaButti K."/>
            <person name="Lindquist E.A."/>
            <person name="Lipzen A."/>
            <person name="Lundell T."/>
            <person name="Morin E."/>
            <person name="Murat C."/>
            <person name="Riley R."/>
            <person name="Ohm R."/>
            <person name="Sun H."/>
            <person name="Tunlid A."/>
            <person name="Henrissat B."/>
            <person name="Grigoriev I.V."/>
            <person name="Hibbett D.S."/>
            <person name="Martin F."/>
        </authorList>
    </citation>
    <scope>NUCLEOTIDE SEQUENCE [LARGE SCALE GENOMIC DNA]</scope>
    <source>
        <strain evidence="3">MAFF 305830</strain>
    </source>
</reference>
<dbReference type="EMBL" id="KN824383">
    <property type="protein sequence ID" value="KIM21453.1"/>
    <property type="molecule type" value="Genomic_DNA"/>
</dbReference>
<dbReference type="STRING" id="933852.A0A0C2W4P9"/>
<name>A0A0C2W4P9_SERVB</name>
<keyword evidence="3" id="KW-1185">Reference proteome</keyword>
<gene>
    <name evidence="2" type="ORF">M408DRAFT_333472</name>
</gene>
<protein>
    <recommendedName>
        <fullName evidence="4">Major facilitator superfamily (MFS) profile domain-containing protein</fullName>
    </recommendedName>
</protein>